<protein>
    <recommendedName>
        <fullName evidence="2">Single-stranded-DNA-specific exonuclease RecJ</fullName>
    </recommendedName>
</protein>
<dbReference type="GO" id="GO:0006281">
    <property type="term" value="P:DNA repair"/>
    <property type="evidence" value="ECO:0007669"/>
    <property type="project" value="InterPro"/>
</dbReference>
<evidence type="ECO:0000256" key="4">
    <source>
        <dbReference type="ARBA" id="ARBA00022801"/>
    </source>
</evidence>
<feature type="domain" description="DDH" evidence="6">
    <location>
        <begin position="76"/>
        <end position="198"/>
    </location>
</feature>
<proteinExistence type="inferred from homology"/>
<dbReference type="AlphaFoldDB" id="A0A1F7H0N0"/>
<evidence type="ECO:0000259" key="7">
    <source>
        <dbReference type="Pfam" id="PF02272"/>
    </source>
</evidence>
<dbReference type="InterPro" id="IPR003156">
    <property type="entry name" value="DHHA1_dom"/>
</dbReference>
<evidence type="ECO:0000256" key="3">
    <source>
        <dbReference type="ARBA" id="ARBA00022722"/>
    </source>
</evidence>
<dbReference type="SUPFAM" id="SSF64182">
    <property type="entry name" value="DHH phosphoesterases"/>
    <property type="match status" value="1"/>
</dbReference>
<dbReference type="Pfam" id="PF01368">
    <property type="entry name" value="DHH"/>
    <property type="match status" value="1"/>
</dbReference>
<dbReference type="EMBL" id="MFZM01000004">
    <property type="protein sequence ID" value="OGK24718.1"/>
    <property type="molecule type" value="Genomic_DNA"/>
</dbReference>
<reference evidence="9 10" key="1">
    <citation type="journal article" date="2016" name="Nat. Commun.">
        <title>Thousands of microbial genomes shed light on interconnected biogeochemical processes in an aquifer system.</title>
        <authorList>
            <person name="Anantharaman K."/>
            <person name="Brown C.T."/>
            <person name="Hug L.A."/>
            <person name="Sharon I."/>
            <person name="Castelle C.J."/>
            <person name="Probst A.J."/>
            <person name="Thomas B.C."/>
            <person name="Singh A."/>
            <person name="Wilkins M.J."/>
            <person name="Karaoz U."/>
            <person name="Brodie E.L."/>
            <person name="Williams K.H."/>
            <person name="Hubbard S.S."/>
            <person name="Banfield J.F."/>
        </authorList>
    </citation>
    <scope>NUCLEOTIDE SEQUENCE [LARGE SCALE GENOMIC DNA]</scope>
</reference>
<dbReference type="Pfam" id="PF02272">
    <property type="entry name" value="DHHA1"/>
    <property type="match status" value="1"/>
</dbReference>
<dbReference type="InterPro" id="IPR038763">
    <property type="entry name" value="DHH_sf"/>
</dbReference>
<evidence type="ECO:0000256" key="1">
    <source>
        <dbReference type="ARBA" id="ARBA00005915"/>
    </source>
</evidence>
<dbReference type="Pfam" id="PF17768">
    <property type="entry name" value="RecJ_OB"/>
    <property type="match status" value="1"/>
</dbReference>
<dbReference type="GO" id="GO:0006310">
    <property type="term" value="P:DNA recombination"/>
    <property type="evidence" value="ECO:0007669"/>
    <property type="project" value="InterPro"/>
</dbReference>
<sequence length="562" mass="63304">MEVDIKRTIKSNTSEDAIFQYLLKDRGIKNIEIFLNPRHPDEISLGHFFENKVSHRKSWRKILNLLNKIKENKKIIIVYTDYDADGITGGAIVWETLHTLGFNVMPYVPDRKKEGYGFSEKGINHIKEKYDPALIISVDHGIVAHKKITYAKKLGIPVIITDHHQKKETEPEDAFAVFHTSKLSGSGVAYFFAKELVNSFGDRHSQISPPASGLKSQFSNDHLALASIGTIADLVPLTDESRSIAKYGLEAFSKLKKPGLKEVLKEARIDNRSITTYDIGFIIAPRINAFGRLKHGIEALRLLCTNSIDQARELAKQAGNTNRTRQDIVEHSVVEAEQKVDPASKIIVLFSKLWEEGIIGLIASKLMNMYHRPVIIMTSSDGFAKGSARSIPGIDITKFLRDLQEILIDVGGHTAAAGFTIERKKVDEFIKKVIMKADKEIKKNQLVKHIIIDMEIPLQKVSLSLAKKIEMLEPFGIGNSTPVFLSQAILQDIMLVGKDQKHLKLLLRKDDIFLELIYFNGAEKSINLKHGDTIDVIYNLHVDEWNGKEKVKGVVREILHKL</sequence>
<dbReference type="PANTHER" id="PTHR30255">
    <property type="entry name" value="SINGLE-STRANDED-DNA-SPECIFIC EXONUCLEASE RECJ"/>
    <property type="match status" value="1"/>
</dbReference>
<dbReference type="Gene3D" id="3.10.310.30">
    <property type="match status" value="1"/>
</dbReference>
<dbReference type="PANTHER" id="PTHR30255:SF2">
    <property type="entry name" value="SINGLE-STRANDED-DNA-SPECIFIC EXONUCLEASE RECJ"/>
    <property type="match status" value="1"/>
</dbReference>
<feature type="domain" description="RecJ OB" evidence="8">
    <location>
        <begin position="452"/>
        <end position="555"/>
    </location>
</feature>
<evidence type="ECO:0000259" key="6">
    <source>
        <dbReference type="Pfam" id="PF01368"/>
    </source>
</evidence>
<comment type="similarity">
    <text evidence="1">Belongs to the RecJ family.</text>
</comment>
<keyword evidence="5 9" id="KW-0269">Exonuclease</keyword>
<dbReference type="Proteomes" id="UP000177159">
    <property type="component" value="Unassembled WGS sequence"/>
</dbReference>
<evidence type="ECO:0000313" key="10">
    <source>
        <dbReference type="Proteomes" id="UP000177159"/>
    </source>
</evidence>
<keyword evidence="3" id="KW-0540">Nuclease</keyword>
<keyword evidence="4" id="KW-0378">Hydrolase</keyword>
<dbReference type="InterPro" id="IPR041122">
    <property type="entry name" value="RecJ_OB"/>
</dbReference>
<organism evidence="9 10">
    <name type="scientific">Candidatus Roizmanbacteria bacterium RIFCSPHIGHO2_02_FULL_37_24</name>
    <dbReference type="NCBI Taxonomy" id="1802037"/>
    <lineage>
        <taxon>Bacteria</taxon>
        <taxon>Candidatus Roizmaniibacteriota</taxon>
    </lineage>
</organism>
<dbReference type="InterPro" id="IPR051673">
    <property type="entry name" value="SSDNA_exonuclease_RecJ"/>
</dbReference>
<comment type="caution">
    <text evidence="9">The sequence shown here is derived from an EMBL/GenBank/DDBJ whole genome shotgun (WGS) entry which is preliminary data.</text>
</comment>
<dbReference type="NCBIfam" id="TIGR00644">
    <property type="entry name" value="recJ"/>
    <property type="match status" value="1"/>
</dbReference>
<dbReference type="InterPro" id="IPR004610">
    <property type="entry name" value="RecJ"/>
</dbReference>
<dbReference type="GO" id="GO:0003676">
    <property type="term" value="F:nucleic acid binding"/>
    <property type="evidence" value="ECO:0007669"/>
    <property type="project" value="InterPro"/>
</dbReference>
<name>A0A1F7H0N0_9BACT</name>
<evidence type="ECO:0000256" key="2">
    <source>
        <dbReference type="ARBA" id="ARBA00019841"/>
    </source>
</evidence>
<gene>
    <name evidence="9" type="ORF">A3C24_01180</name>
</gene>
<evidence type="ECO:0000259" key="8">
    <source>
        <dbReference type="Pfam" id="PF17768"/>
    </source>
</evidence>
<evidence type="ECO:0000256" key="5">
    <source>
        <dbReference type="ARBA" id="ARBA00022839"/>
    </source>
</evidence>
<dbReference type="Gene3D" id="3.90.1640.30">
    <property type="match status" value="1"/>
</dbReference>
<feature type="domain" description="DHHA1" evidence="7">
    <location>
        <begin position="345"/>
        <end position="434"/>
    </location>
</feature>
<dbReference type="GO" id="GO:0008409">
    <property type="term" value="F:5'-3' exonuclease activity"/>
    <property type="evidence" value="ECO:0007669"/>
    <property type="project" value="InterPro"/>
</dbReference>
<accession>A0A1F7H0N0</accession>
<dbReference type="InterPro" id="IPR001667">
    <property type="entry name" value="DDH_dom"/>
</dbReference>
<evidence type="ECO:0000313" key="9">
    <source>
        <dbReference type="EMBL" id="OGK24718.1"/>
    </source>
</evidence>